<evidence type="ECO:0000313" key="2">
    <source>
        <dbReference type="EMBL" id="PLW32416.1"/>
    </source>
</evidence>
<feature type="compositionally biased region" description="Acidic residues" evidence="1">
    <location>
        <begin position="1"/>
        <end position="15"/>
    </location>
</feature>
<dbReference type="AlphaFoldDB" id="A0A2N5U3U1"/>
<gene>
    <name evidence="2" type="ORF">PCASD_17542</name>
</gene>
<organism evidence="2 3">
    <name type="scientific">Puccinia coronata f. sp. avenae</name>
    <dbReference type="NCBI Taxonomy" id="200324"/>
    <lineage>
        <taxon>Eukaryota</taxon>
        <taxon>Fungi</taxon>
        <taxon>Dikarya</taxon>
        <taxon>Basidiomycota</taxon>
        <taxon>Pucciniomycotina</taxon>
        <taxon>Pucciniomycetes</taxon>
        <taxon>Pucciniales</taxon>
        <taxon>Pucciniaceae</taxon>
        <taxon>Puccinia</taxon>
    </lineage>
</organism>
<feature type="compositionally biased region" description="Low complexity" evidence="1">
    <location>
        <begin position="63"/>
        <end position="97"/>
    </location>
</feature>
<evidence type="ECO:0000256" key="1">
    <source>
        <dbReference type="SAM" id="MobiDB-lite"/>
    </source>
</evidence>
<feature type="compositionally biased region" description="Basic and acidic residues" evidence="1">
    <location>
        <begin position="180"/>
        <end position="234"/>
    </location>
</feature>
<feature type="compositionally biased region" description="Basic and acidic residues" evidence="1">
    <location>
        <begin position="134"/>
        <end position="144"/>
    </location>
</feature>
<dbReference type="Proteomes" id="UP000235392">
    <property type="component" value="Unassembled WGS sequence"/>
</dbReference>
<feature type="compositionally biased region" description="Basic and acidic residues" evidence="1">
    <location>
        <begin position="151"/>
        <end position="169"/>
    </location>
</feature>
<name>A0A2N5U3U1_9BASI</name>
<proteinExistence type="predicted"/>
<evidence type="ECO:0000313" key="3">
    <source>
        <dbReference type="Proteomes" id="UP000235392"/>
    </source>
</evidence>
<dbReference type="EMBL" id="PGCI01000243">
    <property type="protein sequence ID" value="PLW32416.1"/>
    <property type="molecule type" value="Genomic_DNA"/>
</dbReference>
<feature type="region of interest" description="Disordered" evidence="1">
    <location>
        <begin position="1"/>
        <end position="242"/>
    </location>
</feature>
<protein>
    <submittedName>
        <fullName evidence="2">Uncharacterized protein</fullName>
    </submittedName>
</protein>
<accession>A0A2N5U3U1</accession>
<reference evidence="2 3" key="1">
    <citation type="submission" date="2017-11" db="EMBL/GenBank/DDBJ databases">
        <title>De novo assembly and phasing of dikaryotic genomes from two isolates of Puccinia coronata f. sp. avenae, the causal agent of oat crown rust.</title>
        <authorList>
            <person name="Miller M.E."/>
            <person name="Zhang Y."/>
            <person name="Omidvar V."/>
            <person name="Sperschneider J."/>
            <person name="Schwessinger B."/>
            <person name="Raley C."/>
            <person name="Palmer J.M."/>
            <person name="Garnica D."/>
            <person name="Upadhyaya N."/>
            <person name="Rathjen J."/>
            <person name="Taylor J.M."/>
            <person name="Park R.F."/>
            <person name="Dodds P.N."/>
            <person name="Hirsch C.D."/>
            <person name="Kianian S.F."/>
            <person name="Figueroa M."/>
        </authorList>
    </citation>
    <scope>NUCLEOTIDE SEQUENCE [LARGE SCALE GENOMIC DNA]</scope>
    <source>
        <strain evidence="2">12SD80</strain>
    </source>
</reference>
<comment type="caution">
    <text evidence="2">The sequence shown here is derived from an EMBL/GenBank/DDBJ whole genome shotgun (WGS) entry which is preliminary data.</text>
</comment>
<sequence>MDDPDDTAPELESDAEALPPVIDFDASPVPQLPHQSAVPPAGLPSEGMAPGSPAAATDGQAIPANPATPAPTSTGAATATPNPTRSGAATTTPRPNATSPPTPPIGSVADTPAAQPALCTRPPGGASVPRQRGKTKEAPQKDDGTAANKARKQDKLDAEDRAAKKEQARQDSLSQARAQIELDRQIMESRERESERRAVQRDSDWKYERDQAAERHKEERADAERVRKEEKDCADANQAAQDKSQQLFETAMLIVLASFAKGNDQPPPATS</sequence>